<evidence type="ECO:0000256" key="6">
    <source>
        <dbReference type="ARBA" id="ARBA00023152"/>
    </source>
</evidence>
<protein>
    <recommendedName>
        <fullName evidence="4">Enolase</fullName>
        <ecNumber evidence="3">4.2.1.11</ecNumber>
    </recommendedName>
    <alternativeName>
        <fullName evidence="8">2-phospho-D-glycerate hydro-lyase</fullName>
    </alternativeName>
    <alternativeName>
        <fullName evidence="9">2-phosphoglycerate dehydratase</fullName>
    </alternativeName>
</protein>
<dbReference type="InterPro" id="IPR029017">
    <property type="entry name" value="Enolase-like_N"/>
</dbReference>
<evidence type="ECO:0000259" key="12">
    <source>
        <dbReference type="SMART" id="SM01192"/>
    </source>
</evidence>
<feature type="domain" description="Enolase N-terminal" evidence="13">
    <location>
        <begin position="64"/>
        <end position="182"/>
    </location>
</feature>
<dbReference type="Pfam" id="PF03952">
    <property type="entry name" value="Enolase_N"/>
    <property type="match status" value="1"/>
</dbReference>
<keyword evidence="15" id="KW-1185">Reference proteome</keyword>
<keyword evidence="6" id="KW-0324">Glycolysis</keyword>
<evidence type="ECO:0000256" key="3">
    <source>
        <dbReference type="ARBA" id="ARBA00012058"/>
    </source>
</evidence>
<proteinExistence type="inferred from homology"/>
<evidence type="ECO:0000259" key="13">
    <source>
        <dbReference type="SMART" id="SM01193"/>
    </source>
</evidence>
<dbReference type="Pfam" id="PF00113">
    <property type="entry name" value="Enolase_C"/>
    <property type="match status" value="2"/>
</dbReference>
<feature type="domain" description="Enolase C-terminal TIM barrel" evidence="12">
    <location>
        <begin position="190"/>
        <end position="441"/>
    </location>
</feature>
<keyword evidence="5 10" id="KW-0460">Magnesium</keyword>
<dbReference type="InterPro" id="IPR020811">
    <property type="entry name" value="Enolase_N"/>
</dbReference>
<dbReference type="Gene3D" id="3.30.390.10">
    <property type="entry name" value="Enolase-like, N-terminal domain"/>
    <property type="match status" value="1"/>
</dbReference>
<evidence type="ECO:0000256" key="8">
    <source>
        <dbReference type="ARBA" id="ARBA00031125"/>
    </source>
</evidence>
<feature type="binding site" evidence="10">
    <location>
        <position position="309"/>
    </location>
    <ligand>
        <name>Mg(2+)</name>
        <dbReference type="ChEBI" id="CHEBI:18420"/>
    </ligand>
</feature>
<dbReference type="SMART" id="SM01192">
    <property type="entry name" value="Enolase_C"/>
    <property type="match status" value="1"/>
</dbReference>
<evidence type="ECO:0000256" key="4">
    <source>
        <dbReference type="ARBA" id="ARBA00017068"/>
    </source>
</evidence>
<dbReference type="Proteomes" id="UP001488838">
    <property type="component" value="Unassembled WGS sequence"/>
</dbReference>
<evidence type="ECO:0000313" key="14">
    <source>
        <dbReference type="EMBL" id="KAK7832144.1"/>
    </source>
</evidence>
<dbReference type="SUPFAM" id="SSF54826">
    <property type="entry name" value="Enolase N-terminal domain-like"/>
    <property type="match status" value="1"/>
</dbReference>
<dbReference type="SUPFAM" id="SSF51604">
    <property type="entry name" value="Enolase C-terminal domain-like"/>
    <property type="match status" value="1"/>
</dbReference>
<organism evidence="14 15">
    <name type="scientific">Myodes glareolus</name>
    <name type="common">Bank vole</name>
    <name type="synonym">Clethrionomys glareolus</name>
    <dbReference type="NCBI Taxonomy" id="447135"/>
    <lineage>
        <taxon>Eukaryota</taxon>
        <taxon>Metazoa</taxon>
        <taxon>Chordata</taxon>
        <taxon>Craniata</taxon>
        <taxon>Vertebrata</taxon>
        <taxon>Euteleostomi</taxon>
        <taxon>Mammalia</taxon>
        <taxon>Eutheria</taxon>
        <taxon>Euarchontoglires</taxon>
        <taxon>Glires</taxon>
        <taxon>Rodentia</taxon>
        <taxon>Myomorpha</taxon>
        <taxon>Muroidea</taxon>
        <taxon>Cricetidae</taxon>
        <taxon>Arvicolinae</taxon>
        <taxon>Myodes</taxon>
    </lineage>
</organism>
<dbReference type="InterPro" id="IPR036849">
    <property type="entry name" value="Enolase-like_C_sf"/>
</dbReference>
<evidence type="ECO:0000256" key="11">
    <source>
        <dbReference type="SAM" id="MobiDB-lite"/>
    </source>
</evidence>
<evidence type="ECO:0000256" key="2">
    <source>
        <dbReference type="ARBA" id="ARBA00009604"/>
    </source>
</evidence>
<comment type="pathway">
    <text evidence="1">Carbohydrate degradation; glycolysis; pyruvate from D-glyceraldehyde 3-phosphate: step 4/5.</text>
</comment>
<dbReference type="PANTHER" id="PTHR11902">
    <property type="entry name" value="ENOLASE"/>
    <property type="match status" value="1"/>
</dbReference>
<dbReference type="EMBL" id="JBBHLL010000011">
    <property type="protein sequence ID" value="KAK7832144.1"/>
    <property type="molecule type" value="Genomic_DNA"/>
</dbReference>
<keyword evidence="7" id="KW-0456">Lyase</keyword>
<evidence type="ECO:0000256" key="9">
    <source>
        <dbReference type="ARBA" id="ARBA00032132"/>
    </source>
</evidence>
<evidence type="ECO:0000256" key="7">
    <source>
        <dbReference type="ARBA" id="ARBA00023239"/>
    </source>
</evidence>
<evidence type="ECO:0000256" key="5">
    <source>
        <dbReference type="ARBA" id="ARBA00022842"/>
    </source>
</evidence>
<comment type="similarity">
    <text evidence="2">Belongs to the enolase family.</text>
</comment>
<reference evidence="14 15" key="1">
    <citation type="journal article" date="2023" name="bioRxiv">
        <title>Conserved and derived expression patterns and positive selection on dental genes reveal complex evolutionary context of ever-growing rodent molars.</title>
        <authorList>
            <person name="Calamari Z.T."/>
            <person name="Song A."/>
            <person name="Cohen E."/>
            <person name="Akter M."/>
            <person name="Roy R.D."/>
            <person name="Hallikas O."/>
            <person name="Christensen M.M."/>
            <person name="Li P."/>
            <person name="Marangoni P."/>
            <person name="Jernvall J."/>
            <person name="Klein O.D."/>
        </authorList>
    </citation>
    <scope>NUCLEOTIDE SEQUENCE [LARGE SCALE GENOMIC DNA]</scope>
    <source>
        <strain evidence="14">V071</strain>
    </source>
</reference>
<evidence type="ECO:0000313" key="15">
    <source>
        <dbReference type="Proteomes" id="UP001488838"/>
    </source>
</evidence>
<feature type="non-terminal residue" evidence="14">
    <location>
        <position position="1"/>
    </location>
</feature>
<dbReference type="GO" id="GO:0000287">
    <property type="term" value="F:magnesium ion binding"/>
    <property type="evidence" value="ECO:0007669"/>
    <property type="project" value="InterPro"/>
</dbReference>
<dbReference type="PANTHER" id="PTHR11902:SF1">
    <property type="entry name" value="ENOLASE"/>
    <property type="match status" value="1"/>
</dbReference>
<dbReference type="EC" id="4.2.1.11" evidence="3"/>
<dbReference type="SMART" id="SM01193">
    <property type="entry name" value="Enolase_N"/>
    <property type="match status" value="1"/>
</dbReference>
<comment type="cofactor">
    <cofactor evidence="10">
        <name>Mg(2+)</name>
        <dbReference type="ChEBI" id="CHEBI:18420"/>
    </cofactor>
    <text evidence="10">Mg(2+) is required for catalysis and for stabilizing the dimer.</text>
</comment>
<gene>
    <name evidence="14" type="ORF">U0070_015291</name>
</gene>
<dbReference type="GO" id="GO:0000015">
    <property type="term" value="C:phosphopyruvate hydratase complex"/>
    <property type="evidence" value="ECO:0007669"/>
    <property type="project" value="InterPro"/>
</dbReference>
<keyword evidence="10" id="KW-0479">Metal-binding</keyword>
<dbReference type="Gene3D" id="3.20.20.120">
    <property type="entry name" value="Enolase-like C-terminal domain"/>
    <property type="match status" value="2"/>
</dbReference>
<evidence type="ECO:0000256" key="10">
    <source>
        <dbReference type="PIRSR" id="PIRSR001400-3"/>
    </source>
</evidence>
<evidence type="ECO:0000256" key="1">
    <source>
        <dbReference type="ARBA" id="ARBA00005031"/>
    </source>
</evidence>
<dbReference type="GO" id="GO:0006096">
    <property type="term" value="P:glycolytic process"/>
    <property type="evidence" value="ECO:0007669"/>
    <property type="project" value="UniProtKB-KW"/>
</dbReference>
<dbReference type="GO" id="GO:0004634">
    <property type="term" value="F:phosphopyruvate hydratase activity"/>
    <property type="evidence" value="ECO:0007669"/>
    <property type="project" value="UniProtKB-EC"/>
</dbReference>
<dbReference type="PIRSF" id="PIRSF001400">
    <property type="entry name" value="Enolase"/>
    <property type="match status" value="1"/>
</dbReference>
<name>A0AAW0JYI9_MYOGA</name>
<dbReference type="InterPro" id="IPR000941">
    <property type="entry name" value="Enolase"/>
</dbReference>
<dbReference type="AlphaFoldDB" id="A0AAW0JYI9"/>
<dbReference type="PRINTS" id="PR00148">
    <property type="entry name" value="ENOLASE"/>
</dbReference>
<sequence>HLHRKEKQTDDGPKDRKAKAQGPICRSRRNLGSQRHTMKKLLDYVMWRSDGQKVAVSDLKVPERSLAPVEIPLLRLISKGLFPAAGPSGASPGISKVLRFRDDDKTRYGGRGVSKTDERIDKTIAPALKLNVTEQEKMDKLMIEMDRSGNKSKFGTNAVLGVSLSPGKAGAAEKGVPLSRHISDLAGNPEAILSVPAFSMINGRSYAGNELAMQESTILPVGASGFWKPRALRQRFAPTSWRTKKLWSCPRTQLGRLVIGMHVIVSEFFRSGRYDLHFKSDDSSGYITSDQRADLCKSFIRECPVVSTEDPFDQNDWEAGRSVRLGRHPHVTSPERIAEALSEKSCNCSLLKLNQIGSASEPLQVCMLTRSNSWGIMASHCSGETGETFIIAHLVAGARTGQINTAALCRAELLAKYNQILRTAEELGSKAKFAVRAFRKPLTR</sequence>
<feature type="region of interest" description="Disordered" evidence="11">
    <location>
        <begin position="1"/>
        <end position="33"/>
    </location>
</feature>
<dbReference type="InterPro" id="IPR020810">
    <property type="entry name" value="Enolase_C"/>
</dbReference>
<comment type="caution">
    <text evidence="14">The sequence shown here is derived from an EMBL/GenBank/DDBJ whole genome shotgun (WGS) entry which is preliminary data.</text>
</comment>
<accession>A0AAW0JYI9</accession>